<keyword evidence="2" id="KW-1185">Reference proteome</keyword>
<evidence type="ECO:0000313" key="2">
    <source>
        <dbReference type="Proteomes" id="UP000828390"/>
    </source>
</evidence>
<protein>
    <submittedName>
        <fullName evidence="1">Uncharacterized protein</fullName>
    </submittedName>
</protein>
<accession>A0A9D4FMU9</accession>
<proteinExistence type="predicted"/>
<dbReference type="EMBL" id="JAIWYP010000007">
    <property type="protein sequence ID" value="KAH3802119.1"/>
    <property type="molecule type" value="Genomic_DNA"/>
</dbReference>
<evidence type="ECO:0000313" key="1">
    <source>
        <dbReference type="EMBL" id="KAH3802119.1"/>
    </source>
</evidence>
<dbReference type="Proteomes" id="UP000828390">
    <property type="component" value="Unassembled WGS sequence"/>
</dbReference>
<reference evidence="1" key="1">
    <citation type="journal article" date="2019" name="bioRxiv">
        <title>The Genome of the Zebra Mussel, Dreissena polymorpha: A Resource for Invasive Species Research.</title>
        <authorList>
            <person name="McCartney M.A."/>
            <person name="Auch B."/>
            <person name="Kono T."/>
            <person name="Mallez S."/>
            <person name="Zhang Y."/>
            <person name="Obille A."/>
            <person name="Becker A."/>
            <person name="Abrahante J.E."/>
            <person name="Garbe J."/>
            <person name="Badalamenti J.P."/>
            <person name="Herman A."/>
            <person name="Mangelson H."/>
            <person name="Liachko I."/>
            <person name="Sullivan S."/>
            <person name="Sone E.D."/>
            <person name="Koren S."/>
            <person name="Silverstein K.A.T."/>
            <person name="Beckman K.B."/>
            <person name="Gohl D.M."/>
        </authorList>
    </citation>
    <scope>NUCLEOTIDE SEQUENCE</scope>
    <source>
        <strain evidence="1">Duluth1</strain>
        <tissue evidence="1">Whole animal</tissue>
    </source>
</reference>
<dbReference type="AlphaFoldDB" id="A0A9D4FMU9"/>
<name>A0A9D4FMU9_DREPO</name>
<comment type="caution">
    <text evidence="1">The sequence shown here is derived from an EMBL/GenBank/DDBJ whole genome shotgun (WGS) entry which is preliminary data.</text>
</comment>
<organism evidence="1 2">
    <name type="scientific">Dreissena polymorpha</name>
    <name type="common">Zebra mussel</name>
    <name type="synonym">Mytilus polymorpha</name>
    <dbReference type="NCBI Taxonomy" id="45954"/>
    <lineage>
        <taxon>Eukaryota</taxon>
        <taxon>Metazoa</taxon>
        <taxon>Spiralia</taxon>
        <taxon>Lophotrochozoa</taxon>
        <taxon>Mollusca</taxon>
        <taxon>Bivalvia</taxon>
        <taxon>Autobranchia</taxon>
        <taxon>Heteroconchia</taxon>
        <taxon>Euheterodonta</taxon>
        <taxon>Imparidentia</taxon>
        <taxon>Neoheterodontei</taxon>
        <taxon>Myida</taxon>
        <taxon>Dreissenoidea</taxon>
        <taxon>Dreissenidae</taxon>
        <taxon>Dreissena</taxon>
    </lineage>
</organism>
<sequence>MIPGWSSSFISNRGQTKVFPSLVSCRILESGRYSERAHFTHSGSLQRWCWANRNIYCSRQSYFTSTN</sequence>
<reference evidence="1" key="2">
    <citation type="submission" date="2020-11" db="EMBL/GenBank/DDBJ databases">
        <authorList>
            <person name="McCartney M.A."/>
            <person name="Auch B."/>
            <person name="Kono T."/>
            <person name="Mallez S."/>
            <person name="Becker A."/>
            <person name="Gohl D.M."/>
            <person name="Silverstein K.A.T."/>
            <person name="Koren S."/>
            <person name="Bechman K.B."/>
            <person name="Herman A."/>
            <person name="Abrahante J.E."/>
            <person name="Garbe J."/>
        </authorList>
    </citation>
    <scope>NUCLEOTIDE SEQUENCE</scope>
    <source>
        <strain evidence="1">Duluth1</strain>
        <tissue evidence="1">Whole animal</tissue>
    </source>
</reference>
<gene>
    <name evidence="1" type="ORF">DPMN_155788</name>
</gene>